<evidence type="ECO:0000256" key="4">
    <source>
        <dbReference type="ARBA" id="ARBA00022692"/>
    </source>
</evidence>
<keyword evidence="5" id="KW-0053">Apoptosis</keyword>
<evidence type="ECO:0000256" key="3">
    <source>
        <dbReference type="ARBA" id="ARBA00011720"/>
    </source>
</evidence>
<comment type="similarity">
    <text evidence="2">Belongs to the TMEM214 family.</text>
</comment>
<evidence type="ECO:0000256" key="10">
    <source>
        <dbReference type="ARBA" id="ARBA00024938"/>
    </source>
</evidence>
<accession>A0A1A9WZI3</accession>
<evidence type="ECO:0000256" key="1">
    <source>
        <dbReference type="ARBA" id="ARBA00004477"/>
    </source>
</evidence>
<dbReference type="GO" id="GO:0005789">
    <property type="term" value="C:endoplasmic reticulum membrane"/>
    <property type="evidence" value="ECO:0007669"/>
    <property type="project" value="UniProtKB-SubCell"/>
</dbReference>
<comment type="subunit">
    <text evidence="3">Constitutively interacts with CASP4; required for the localization of procaspase 4 to the ER.</text>
</comment>
<name>A0A1A9WZI3_9MUSC</name>
<evidence type="ECO:0000313" key="12">
    <source>
        <dbReference type="Proteomes" id="UP000091820"/>
    </source>
</evidence>
<dbReference type="GO" id="GO:0006915">
    <property type="term" value="P:apoptotic process"/>
    <property type="evidence" value="ECO:0007669"/>
    <property type="project" value="UniProtKB-KW"/>
</dbReference>
<reference evidence="12" key="1">
    <citation type="submission" date="2014-03" db="EMBL/GenBank/DDBJ databases">
        <authorList>
            <person name="Aksoy S."/>
            <person name="Warren W."/>
            <person name="Wilson R.K."/>
        </authorList>
    </citation>
    <scope>NUCLEOTIDE SEQUENCE [LARGE SCALE GENOMIC DNA]</scope>
    <source>
        <strain evidence="12">IAEA</strain>
    </source>
</reference>
<evidence type="ECO:0000256" key="8">
    <source>
        <dbReference type="ARBA" id="ARBA00023136"/>
    </source>
</evidence>
<comment type="subcellular location">
    <subcellularLocation>
        <location evidence="1">Endoplasmic reticulum membrane</location>
        <topology evidence="1">Multi-pass membrane protein</topology>
    </subcellularLocation>
</comment>
<evidence type="ECO:0000256" key="7">
    <source>
        <dbReference type="ARBA" id="ARBA00022989"/>
    </source>
</evidence>
<sequence length="512" mass="59655">MIFFRKLKLRKRMDAKAKNQDRIKAWKADLNEFQDVEELVMHGRCNCETLQDYVDDLEEWKEFRKFVLGNRLRIEGSQDDLREFQDTEESLSREGIEKYIQVYLDKTFNNHKKQRHQHKSIQIEKGFGHYKLKKLLGDLNTNELEMHLDVIKKKYPDSKLMWLKELATFMKNHLQGEDEGQSRRLISGYGYAAKYYDPKQLNNCKKTRNETCTYPYSLLSPAYKKLLIAFLASVGENNLDYFYHYTLLEDMCTNISNDKPALGLKLLLQLVGHNWPHICTSNLANVVLLRNSYQNQSYVCNSLLWAVSQCGYVNVNEGIRIWHNVMLPIINLEGNCDCTVMCLHYLSDILENLDAGQSLTLNHDEFFIAFNALMSLCLKARDIAPGTSYYYILNNGIVTLLHKFIATATKHSNIFLQLLHYLENGEYTPFVIFGCWLCLQLRTDECLEVWKVNLRTKVLATKELLLLFDAMKFCIEPLDNFLSEIEAISLTLPTNEQIELLAIIKFVVIVIL</sequence>
<reference evidence="11" key="2">
    <citation type="submission" date="2020-05" db="UniProtKB">
        <authorList>
            <consortium name="EnsemblMetazoa"/>
        </authorList>
    </citation>
    <scope>IDENTIFICATION</scope>
    <source>
        <strain evidence="11">IAEA</strain>
    </source>
</reference>
<dbReference type="GO" id="GO:0005794">
    <property type="term" value="C:Golgi apparatus"/>
    <property type="evidence" value="ECO:0007669"/>
    <property type="project" value="TreeGrafter"/>
</dbReference>
<dbReference type="AlphaFoldDB" id="A0A1A9WZI3"/>
<dbReference type="PANTHER" id="PTHR13448">
    <property type="entry name" value="TRANSMEMBRANE PROTEIN 214"/>
    <property type="match status" value="1"/>
</dbReference>
<protein>
    <submittedName>
        <fullName evidence="11">Uncharacterized protein</fullName>
    </submittedName>
</protein>
<comment type="function">
    <text evidence="10">Critical mediator, in cooperation with CASP4, of endoplasmic reticulum-stress induced apoptosis. Required or the activation of CASP4 following endoplasmic reticulum stress.</text>
</comment>
<evidence type="ECO:0000256" key="6">
    <source>
        <dbReference type="ARBA" id="ARBA00022824"/>
    </source>
</evidence>
<dbReference type="EnsemblMetazoa" id="GBRI038468-RA">
    <property type="protein sequence ID" value="GBRI038468-PA"/>
    <property type="gene ID" value="GBRI038468"/>
</dbReference>
<keyword evidence="8" id="KW-0472">Membrane</keyword>
<evidence type="ECO:0000256" key="9">
    <source>
        <dbReference type="ARBA" id="ARBA00023180"/>
    </source>
</evidence>
<keyword evidence="4" id="KW-0812">Transmembrane</keyword>
<dbReference type="InterPro" id="IPR019308">
    <property type="entry name" value="TMEM214"/>
</dbReference>
<dbReference type="Pfam" id="PF10151">
    <property type="entry name" value="TMEM214"/>
    <property type="match status" value="2"/>
</dbReference>
<keyword evidence="9" id="KW-0325">Glycoprotein</keyword>
<keyword evidence="12" id="KW-1185">Reference proteome</keyword>
<evidence type="ECO:0000256" key="2">
    <source>
        <dbReference type="ARBA" id="ARBA00007984"/>
    </source>
</evidence>
<dbReference type="Proteomes" id="UP000091820">
    <property type="component" value="Unassembled WGS sequence"/>
</dbReference>
<keyword evidence="7" id="KW-1133">Transmembrane helix</keyword>
<keyword evidence="6" id="KW-0256">Endoplasmic reticulum</keyword>
<evidence type="ECO:0000313" key="11">
    <source>
        <dbReference type="EnsemblMetazoa" id="GBRI038468-PA"/>
    </source>
</evidence>
<dbReference type="VEuPathDB" id="VectorBase:GBRI038468"/>
<organism evidence="11 12">
    <name type="scientific">Glossina brevipalpis</name>
    <dbReference type="NCBI Taxonomy" id="37001"/>
    <lineage>
        <taxon>Eukaryota</taxon>
        <taxon>Metazoa</taxon>
        <taxon>Ecdysozoa</taxon>
        <taxon>Arthropoda</taxon>
        <taxon>Hexapoda</taxon>
        <taxon>Insecta</taxon>
        <taxon>Pterygota</taxon>
        <taxon>Neoptera</taxon>
        <taxon>Endopterygota</taxon>
        <taxon>Diptera</taxon>
        <taxon>Brachycera</taxon>
        <taxon>Muscomorpha</taxon>
        <taxon>Hippoboscoidea</taxon>
        <taxon>Glossinidae</taxon>
        <taxon>Glossina</taxon>
    </lineage>
</organism>
<evidence type="ECO:0000256" key="5">
    <source>
        <dbReference type="ARBA" id="ARBA00022703"/>
    </source>
</evidence>
<proteinExistence type="inferred from homology"/>
<dbReference type="STRING" id="37001.A0A1A9WZI3"/>
<dbReference type="PANTHER" id="PTHR13448:SF0">
    <property type="entry name" value="TRANSMEMBRANE PROTEIN 214"/>
    <property type="match status" value="1"/>
</dbReference>